<dbReference type="InterPro" id="IPR011051">
    <property type="entry name" value="RmlC_Cupin_sf"/>
</dbReference>
<accession>A0AAE0MCS4</accession>
<sequence>MPLTHKPSAQSGVVPLLYPGDASKANVFLGGKSNLSFSRPSESLTSPADLVATKDETAPIAAGLFRMEKGKPLVYNYTYDEAKIILEGECSITDEEGTTVIAKPGDVFLFPKGTTITFESQDYLLAFYVGQRPQL</sequence>
<gene>
    <name evidence="1" type="ORF">B0T19DRAFT_150481</name>
</gene>
<protein>
    <submittedName>
        <fullName evidence="1">RmlC-like cupin domain-containing protein</fullName>
    </submittedName>
</protein>
<dbReference type="Pfam" id="PF06249">
    <property type="entry name" value="EutQ"/>
    <property type="match status" value="1"/>
</dbReference>
<comment type="caution">
    <text evidence="1">The sequence shown here is derived from an EMBL/GenBank/DDBJ whole genome shotgun (WGS) entry which is preliminary data.</text>
</comment>
<dbReference type="InterPro" id="IPR014710">
    <property type="entry name" value="RmlC-like_jellyroll"/>
</dbReference>
<dbReference type="PANTHER" id="PTHR36169">
    <property type="entry name" value="ETHANOLAMINE UTILIZATION PROTEIN EUTQ"/>
    <property type="match status" value="1"/>
</dbReference>
<dbReference type="SUPFAM" id="SSF51182">
    <property type="entry name" value="RmlC-like cupins"/>
    <property type="match status" value="1"/>
</dbReference>
<dbReference type="AlphaFoldDB" id="A0AAE0MCS4"/>
<dbReference type="Proteomes" id="UP001286456">
    <property type="component" value="Unassembled WGS sequence"/>
</dbReference>
<reference evidence="1" key="2">
    <citation type="submission" date="2023-06" db="EMBL/GenBank/DDBJ databases">
        <authorList>
            <consortium name="Lawrence Berkeley National Laboratory"/>
            <person name="Haridas S."/>
            <person name="Hensen N."/>
            <person name="Bonometti L."/>
            <person name="Westerberg I."/>
            <person name="Brannstrom I.O."/>
            <person name="Guillou S."/>
            <person name="Cros-Aarteil S."/>
            <person name="Calhoun S."/>
            <person name="Kuo A."/>
            <person name="Mondo S."/>
            <person name="Pangilinan J."/>
            <person name="Riley R."/>
            <person name="Labutti K."/>
            <person name="Andreopoulos B."/>
            <person name="Lipzen A."/>
            <person name="Chen C."/>
            <person name="Yanf M."/>
            <person name="Daum C."/>
            <person name="Ng V."/>
            <person name="Clum A."/>
            <person name="Steindorff A."/>
            <person name="Ohm R."/>
            <person name="Martin F."/>
            <person name="Silar P."/>
            <person name="Natvig D."/>
            <person name="Lalanne C."/>
            <person name="Gautier V."/>
            <person name="Ament-Velasquez S.L."/>
            <person name="Kruys A."/>
            <person name="Hutchinson M.I."/>
            <person name="Powell A.J."/>
            <person name="Barry K."/>
            <person name="Miller A.N."/>
            <person name="Grigoriev I.V."/>
            <person name="Debuchy R."/>
            <person name="Gladieux P."/>
            <person name="Thoren M.H."/>
            <person name="Johannesson H."/>
        </authorList>
    </citation>
    <scope>NUCLEOTIDE SEQUENCE</scope>
    <source>
        <strain evidence="1">SMH4131-1</strain>
    </source>
</reference>
<dbReference type="CDD" id="cd02228">
    <property type="entry name" value="cupin_EutQ"/>
    <property type="match status" value="1"/>
</dbReference>
<evidence type="ECO:0000313" key="1">
    <source>
        <dbReference type="EMBL" id="KAK3327003.1"/>
    </source>
</evidence>
<evidence type="ECO:0000313" key="2">
    <source>
        <dbReference type="Proteomes" id="UP001286456"/>
    </source>
</evidence>
<organism evidence="1 2">
    <name type="scientific">Cercophora scortea</name>
    <dbReference type="NCBI Taxonomy" id="314031"/>
    <lineage>
        <taxon>Eukaryota</taxon>
        <taxon>Fungi</taxon>
        <taxon>Dikarya</taxon>
        <taxon>Ascomycota</taxon>
        <taxon>Pezizomycotina</taxon>
        <taxon>Sordariomycetes</taxon>
        <taxon>Sordariomycetidae</taxon>
        <taxon>Sordariales</taxon>
        <taxon>Lasiosphaeriaceae</taxon>
        <taxon>Cercophora</taxon>
    </lineage>
</organism>
<dbReference type="PANTHER" id="PTHR36169:SF1">
    <property type="entry name" value="ACETATE KINASE EUTQ"/>
    <property type="match status" value="1"/>
</dbReference>
<dbReference type="Gene3D" id="2.60.120.10">
    <property type="entry name" value="Jelly Rolls"/>
    <property type="match status" value="1"/>
</dbReference>
<dbReference type="EMBL" id="JAUEPO010000003">
    <property type="protein sequence ID" value="KAK3327003.1"/>
    <property type="molecule type" value="Genomic_DNA"/>
</dbReference>
<proteinExistence type="predicted"/>
<keyword evidence="2" id="KW-1185">Reference proteome</keyword>
<name>A0AAE0MCS4_9PEZI</name>
<reference evidence="1" key="1">
    <citation type="journal article" date="2023" name="Mol. Phylogenet. Evol.">
        <title>Genome-scale phylogeny and comparative genomics of the fungal order Sordariales.</title>
        <authorList>
            <person name="Hensen N."/>
            <person name="Bonometti L."/>
            <person name="Westerberg I."/>
            <person name="Brannstrom I.O."/>
            <person name="Guillou S."/>
            <person name="Cros-Aarteil S."/>
            <person name="Calhoun S."/>
            <person name="Haridas S."/>
            <person name="Kuo A."/>
            <person name="Mondo S."/>
            <person name="Pangilinan J."/>
            <person name="Riley R."/>
            <person name="LaButti K."/>
            <person name="Andreopoulos B."/>
            <person name="Lipzen A."/>
            <person name="Chen C."/>
            <person name="Yan M."/>
            <person name="Daum C."/>
            <person name="Ng V."/>
            <person name="Clum A."/>
            <person name="Steindorff A."/>
            <person name="Ohm R.A."/>
            <person name="Martin F."/>
            <person name="Silar P."/>
            <person name="Natvig D.O."/>
            <person name="Lalanne C."/>
            <person name="Gautier V."/>
            <person name="Ament-Velasquez S.L."/>
            <person name="Kruys A."/>
            <person name="Hutchinson M.I."/>
            <person name="Powell A.J."/>
            <person name="Barry K."/>
            <person name="Miller A.N."/>
            <person name="Grigoriev I.V."/>
            <person name="Debuchy R."/>
            <person name="Gladieux P."/>
            <person name="Hiltunen Thoren M."/>
            <person name="Johannesson H."/>
        </authorList>
    </citation>
    <scope>NUCLEOTIDE SEQUENCE</scope>
    <source>
        <strain evidence="1">SMH4131-1</strain>
    </source>
</reference>
<dbReference type="InterPro" id="IPR010424">
    <property type="entry name" value="EutQ"/>
</dbReference>